<dbReference type="GO" id="GO:0005886">
    <property type="term" value="C:plasma membrane"/>
    <property type="evidence" value="ECO:0007669"/>
    <property type="project" value="UniProtKB-SubCell"/>
</dbReference>
<evidence type="ECO:0000256" key="8">
    <source>
        <dbReference type="ARBA" id="ARBA00038436"/>
    </source>
</evidence>
<dbReference type="AlphaFoldDB" id="A0A1I5L9Y7"/>
<keyword evidence="12" id="KW-1185">Reference proteome</keyword>
<dbReference type="Proteomes" id="UP000199236">
    <property type="component" value="Unassembled WGS sequence"/>
</dbReference>
<comment type="subcellular location">
    <subcellularLocation>
        <location evidence="1 9">Cell inner membrane</location>
        <topology evidence="1 9">Multi-pass membrane protein</topology>
    </subcellularLocation>
</comment>
<evidence type="ECO:0000256" key="3">
    <source>
        <dbReference type="ARBA" id="ARBA00022475"/>
    </source>
</evidence>
<keyword evidence="5 9" id="KW-0812">Transmembrane</keyword>
<dbReference type="STRING" id="655353.SAMN04488056_11654"/>
<name>A0A1I5L9Y7_9HYPH</name>
<reference evidence="11 12" key="1">
    <citation type="submission" date="2016-10" db="EMBL/GenBank/DDBJ databases">
        <authorList>
            <person name="de Groot N.N."/>
        </authorList>
    </citation>
    <scope>NUCLEOTIDE SEQUENCE [LARGE SCALE GENOMIC DNA]</scope>
    <source>
        <strain evidence="11 12">CGMCC 1.9157</strain>
    </source>
</reference>
<dbReference type="PANTHER" id="PTHR35011:SF2">
    <property type="entry name" value="2,3-DIKETO-L-GULONATE TRAP TRANSPORTER SMALL PERMEASE PROTEIN YIAM"/>
    <property type="match status" value="1"/>
</dbReference>
<dbReference type="Pfam" id="PF04290">
    <property type="entry name" value="DctQ"/>
    <property type="match status" value="1"/>
</dbReference>
<dbReference type="GO" id="GO:0015740">
    <property type="term" value="P:C4-dicarboxylate transport"/>
    <property type="evidence" value="ECO:0007669"/>
    <property type="project" value="TreeGrafter"/>
</dbReference>
<organism evidence="11 12">
    <name type="scientific">Cohaesibacter marisflavi</name>
    <dbReference type="NCBI Taxonomy" id="655353"/>
    <lineage>
        <taxon>Bacteria</taxon>
        <taxon>Pseudomonadati</taxon>
        <taxon>Pseudomonadota</taxon>
        <taxon>Alphaproteobacteria</taxon>
        <taxon>Hyphomicrobiales</taxon>
        <taxon>Cohaesibacteraceae</taxon>
    </lineage>
</organism>
<dbReference type="InterPro" id="IPR055348">
    <property type="entry name" value="DctQ"/>
</dbReference>
<dbReference type="PANTHER" id="PTHR35011">
    <property type="entry name" value="2,3-DIKETO-L-GULONATE TRAP TRANSPORTER SMALL PERMEASE PROTEIN YIAM"/>
    <property type="match status" value="1"/>
</dbReference>
<evidence type="ECO:0000313" key="11">
    <source>
        <dbReference type="EMBL" id="SFO94179.1"/>
    </source>
</evidence>
<gene>
    <name evidence="11" type="ORF">SAMN04488056_11654</name>
</gene>
<comment type="similarity">
    <text evidence="8 9">Belongs to the TRAP transporter small permease family.</text>
</comment>
<evidence type="ECO:0000256" key="6">
    <source>
        <dbReference type="ARBA" id="ARBA00022989"/>
    </source>
</evidence>
<evidence type="ECO:0000256" key="2">
    <source>
        <dbReference type="ARBA" id="ARBA00022448"/>
    </source>
</evidence>
<keyword evidence="3" id="KW-1003">Cell membrane</keyword>
<dbReference type="EMBL" id="FOVR01000016">
    <property type="protein sequence ID" value="SFO94179.1"/>
    <property type="molecule type" value="Genomic_DNA"/>
</dbReference>
<proteinExistence type="inferred from homology"/>
<feature type="transmembrane region" description="Helical" evidence="9">
    <location>
        <begin position="134"/>
        <end position="155"/>
    </location>
</feature>
<evidence type="ECO:0000256" key="7">
    <source>
        <dbReference type="ARBA" id="ARBA00023136"/>
    </source>
</evidence>
<sequence length="172" mass="19560">MDLLAKRASLMSRRINWFVERLCVALMVLLVLDVWLGVLVRYVLPLDWTFTEELARYLMIWMALLAVSCGVAHREHIGVLVFFERFPPSMRKWLAVLFDVIAFAFFALIFFYGIGFVERGFGRYTMIAQIPKGWPFMGVPIAAVFACCQLALVAVHDFFAGDGVAAADRVEI</sequence>
<dbReference type="GO" id="GO:0022857">
    <property type="term" value="F:transmembrane transporter activity"/>
    <property type="evidence" value="ECO:0007669"/>
    <property type="project" value="UniProtKB-UniRule"/>
</dbReference>
<keyword evidence="2 9" id="KW-0813">Transport</keyword>
<accession>A0A1I5L9Y7</accession>
<evidence type="ECO:0000259" key="10">
    <source>
        <dbReference type="Pfam" id="PF04290"/>
    </source>
</evidence>
<feature type="transmembrane region" description="Helical" evidence="9">
    <location>
        <begin position="93"/>
        <end position="114"/>
    </location>
</feature>
<keyword evidence="7 9" id="KW-0472">Membrane</keyword>
<feature type="transmembrane region" description="Helical" evidence="9">
    <location>
        <begin position="21"/>
        <end position="42"/>
    </location>
</feature>
<keyword evidence="6 9" id="KW-1133">Transmembrane helix</keyword>
<evidence type="ECO:0000256" key="4">
    <source>
        <dbReference type="ARBA" id="ARBA00022519"/>
    </source>
</evidence>
<comment type="function">
    <text evidence="9">Part of the tripartite ATP-independent periplasmic (TRAP) transport system.</text>
</comment>
<evidence type="ECO:0000256" key="5">
    <source>
        <dbReference type="ARBA" id="ARBA00022692"/>
    </source>
</evidence>
<evidence type="ECO:0000256" key="1">
    <source>
        <dbReference type="ARBA" id="ARBA00004429"/>
    </source>
</evidence>
<dbReference type="InterPro" id="IPR007387">
    <property type="entry name" value="TRAP_DctQ"/>
</dbReference>
<comment type="subunit">
    <text evidence="9">The complex comprises the extracytoplasmic solute receptor protein and the two transmembrane proteins.</text>
</comment>
<evidence type="ECO:0000256" key="9">
    <source>
        <dbReference type="RuleBase" id="RU369079"/>
    </source>
</evidence>
<protein>
    <recommendedName>
        <fullName evidence="9">TRAP transporter small permease protein</fullName>
    </recommendedName>
</protein>
<feature type="domain" description="Tripartite ATP-independent periplasmic transporters DctQ component" evidence="10">
    <location>
        <begin position="34"/>
        <end position="157"/>
    </location>
</feature>
<evidence type="ECO:0000313" key="12">
    <source>
        <dbReference type="Proteomes" id="UP000199236"/>
    </source>
</evidence>
<feature type="transmembrane region" description="Helical" evidence="9">
    <location>
        <begin position="54"/>
        <end position="72"/>
    </location>
</feature>
<keyword evidence="4 9" id="KW-0997">Cell inner membrane</keyword>